<evidence type="ECO:0000256" key="5">
    <source>
        <dbReference type="ARBA" id="ARBA00022729"/>
    </source>
</evidence>
<sequence length="171" mass="18854">MPRTWSGKHVDLILLLLIQFAFNRVLSLTCLKAEYQIGQECCPKCPAGNRVNKHCTEFRSTSCLPCDDGTFMDQLTGQITCFPCTRCDPGSGLKVKRPCTSVLDAVCEPQEGFYCTDNKDDSCVRAQKHKKCDGGQYIQNKGTSSADTECSPCTDGTFSDGTFTQCQPHTQ</sequence>
<keyword evidence="6" id="KW-0677">Repeat</keyword>
<dbReference type="FunFam" id="2.10.50.10:FF:000009">
    <property type="entry name" value="Tumor necrosis factor receptor superfamily member 14"/>
    <property type="match status" value="1"/>
</dbReference>
<evidence type="ECO:0000256" key="13">
    <source>
        <dbReference type="SAM" id="SignalP"/>
    </source>
</evidence>
<dbReference type="GO" id="GO:0006955">
    <property type="term" value="P:immune response"/>
    <property type="evidence" value="ECO:0007669"/>
    <property type="project" value="InterPro"/>
</dbReference>
<keyword evidence="2" id="KW-0597">Phosphoprotein</keyword>
<feature type="signal peptide" evidence="13">
    <location>
        <begin position="1"/>
        <end position="27"/>
    </location>
</feature>
<feature type="chain" id="PRO_5025544878" description="TNFR-Cys domain-containing protein" evidence="13">
    <location>
        <begin position="28"/>
        <end position="171"/>
    </location>
</feature>
<dbReference type="GO" id="GO:0007165">
    <property type="term" value="P:signal transduction"/>
    <property type="evidence" value="ECO:0007669"/>
    <property type="project" value="InterPro"/>
</dbReference>
<keyword evidence="11" id="KW-0325">Glycoprotein</keyword>
<dbReference type="GO" id="GO:0050830">
    <property type="term" value="P:defense response to Gram-positive bacterium"/>
    <property type="evidence" value="ECO:0007669"/>
    <property type="project" value="TreeGrafter"/>
</dbReference>
<evidence type="ECO:0000256" key="4">
    <source>
        <dbReference type="ARBA" id="ARBA00022692"/>
    </source>
</evidence>
<organism evidence="15 16">
    <name type="scientific">Sphaeramia orbicularis</name>
    <name type="common">orbiculate cardinalfish</name>
    <dbReference type="NCBI Taxonomy" id="375764"/>
    <lineage>
        <taxon>Eukaryota</taxon>
        <taxon>Metazoa</taxon>
        <taxon>Chordata</taxon>
        <taxon>Craniata</taxon>
        <taxon>Vertebrata</taxon>
        <taxon>Euteleostomi</taxon>
        <taxon>Actinopterygii</taxon>
        <taxon>Neopterygii</taxon>
        <taxon>Teleostei</taxon>
        <taxon>Neoteleostei</taxon>
        <taxon>Acanthomorphata</taxon>
        <taxon>Gobiaria</taxon>
        <taxon>Kurtiformes</taxon>
        <taxon>Apogonoidei</taxon>
        <taxon>Apogonidae</taxon>
        <taxon>Apogoninae</taxon>
        <taxon>Sphaeramia</taxon>
    </lineage>
</organism>
<reference evidence="15" key="1">
    <citation type="submission" date="2019-06" db="EMBL/GenBank/DDBJ databases">
        <authorList>
            <consortium name="Wellcome Sanger Institute Data Sharing"/>
        </authorList>
    </citation>
    <scope>NUCLEOTIDE SEQUENCE [LARGE SCALE GENOMIC DNA]</scope>
</reference>
<dbReference type="InterPro" id="IPR008063">
    <property type="entry name" value="Fas_rcpt"/>
</dbReference>
<dbReference type="GO" id="GO:0009897">
    <property type="term" value="C:external side of plasma membrane"/>
    <property type="evidence" value="ECO:0007669"/>
    <property type="project" value="TreeGrafter"/>
</dbReference>
<evidence type="ECO:0000256" key="2">
    <source>
        <dbReference type="ARBA" id="ARBA00022553"/>
    </source>
</evidence>
<dbReference type="SMART" id="SM00208">
    <property type="entry name" value="TNFR"/>
    <property type="match status" value="3"/>
</dbReference>
<dbReference type="GO" id="GO:0050829">
    <property type="term" value="P:defense response to Gram-negative bacterium"/>
    <property type="evidence" value="ECO:0007669"/>
    <property type="project" value="TreeGrafter"/>
</dbReference>
<keyword evidence="3" id="KW-0945">Host-virus interaction</keyword>
<dbReference type="PANTHER" id="PTHR46838">
    <property type="entry name" value="TUMOR NECROSIS FACTOR RECEPTOR SUPERFAMILY MEMBER 14"/>
    <property type="match status" value="1"/>
</dbReference>
<dbReference type="FunFam" id="2.10.50.10:FF:000007">
    <property type="entry name" value="TNF receptor superfamily member 14"/>
    <property type="match status" value="1"/>
</dbReference>
<feature type="disulfide bond" evidence="12">
    <location>
        <begin position="66"/>
        <end position="81"/>
    </location>
</feature>
<keyword evidence="5 13" id="KW-0732">Signal</keyword>
<keyword evidence="16" id="KW-1185">Reference proteome</keyword>
<dbReference type="InParanoid" id="A0A672YNT1"/>
<evidence type="ECO:0000313" key="16">
    <source>
        <dbReference type="Proteomes" id="UP000472271"/>
    </source>
</evidence>
<feature type="domain" description="TNFR-Cys" evidence="14">
    <location>
        <begin position="65"/>
        <end position="107"/>
    </location>
</feature>
<name>A0A672YNT1_9TELE</name>
<dbReference type="Proteomes" id="UP000472271">
    <property type="component" value="Chromosome 7"/>
</dbReference>
<accession>A0A672YNT1</accession>
<keyword evidence="4" id="KW-0812">Transmembrane</keyword>
<evidence type="ECO:0000256" key="1">
    <source>
        <dbReference type="ARBA" id="ARBA00004479"/>
    </source>
</evidence>
<dbReference type="GO" id="GO:2000406">
    <property type="term" value="P:positive regulation of T cell migration"/>
    <property type="evidence" value="ECO:0007669"/>
    <property type="project" value="TreeGrafter"/>
</dbReference>
<dbReference type="PRINTS" id="PR01680">
    <property type="entry name" value="TNFACTORR6"/>
</dbReference>
<dbReference type="CDD" id="cd13405">
    <property type="entry name" value="TNFRSF14_teleost"/>
    <property type="match status" value="1"/>
</dbReference>
<keyword evidence="7" id="KW-1133">Transmembrane helix</keyword>
<evidence type="ECO:0000256" key="12">
    <source>
        <dbReference type="PROSITE-ProRule" id="PRU00206"/>
    </source>
</evidence>
<dbReference type="FunCoup" id="A0A672YNT1">
    <property type="interactions" value="1099"/>
</dbReference>
<dbReference type="GO" id="GO:0006915">
    <property type="term" value="P:apoptotic process"/>
    <property type="evidence" value="ECO:0007669"/>
    <property type="project" value="InterPro"/>
</dbReference>
<dbReference type="PROSITE" id="PS00652">
    <property type="entry name" value="TNFR_NGFR_1"/>
    <property type="match status" value="2"/>
</dbReference>
<dbReference type="InterPro" id="IPR001368">
    <property type="entry name" value="TNFR/NGFR_Cys_rich_reg"/>
</dbReference>
<feature type="repeat" description="TNFR-Cys" evidence="12">
    <location>
        <begin position="65"/>
        <end position="107"/>
    </location>
</feature>
<keyword evidence="10" id="KW-0675">Receptor</keyword>
<evidence type="ECO:0000256" key="6">
    <source>
        <dbReference type="ARBA" id="ARBA00022737"/>
    </source>
</evidence>
<comment type="subcellular location">
    <subcellularLocation>
        <location evidence="1">Membrane</location>
        <topology evidence="1">Single-pass type I membrane protein</topology>
    </subcellularLocation>
</comment>
<evidence type="ECO:0000256" key="3">
    <source>
        <dbReference type="ARBA" id="ARBA00022581"/>
    </source>
</evidence>
<reference evidence="15" key="3">
    <citation type="submission" date="2025-09" db="UniProtKB">
        <authorList>
            <consortium name="Ensembl"/>
        </authorList>
    </citation>
    <scope>IDENTIFICATION</scope>
</reference>
<dbReference type="PROSITE" id="PS50050">
    <property type="entry name" value="TNFR_NGFR_2"/>
    <property type="match status" value="1"/>
</dbReference>
<dbReference type="GO" id="GO:0002720">
    <property type="term" value="P:positive regulation of cytokine production involved in immune response"/>
    <property type="evidence" value="ECO:0007669"/>
    <property type="project" value="TreeGrafter"/>
</dbReference>
<evidence type="ECO:0000259" key="14">
    <source>
        <dbReference type="PROSITE" id="PS50050"/>
    </source>
</evidence>
<dbReference type="Gene3D" id="2.10.50.10">
    <property type="entry name" value="Tumor Necrosis Factor Receptor, subunit A, domain 2"/>
    <property type="match status" value="3"/>
</dbReference>
<protein>
    <recommendedName>
        <fullName evidence="14">TNFR-Cys domain-containing protein</fullName>
    </recommendedName>
</protein>
<proteinExistence type="predicted"/>
<dbReference type="AlphaFoldDB" id="A0A672YNT1"/>
<evidence type="ECO:0000256" key="7">
    <source>
        <dbReference type="ARBA" id="ARBA00022989"/>
    </source>
</evidence>
<evidence type="ECO:0000256" key="11">
    <source>
        <dbReference type="ARBA" id="ARBA00023180"/>
    </source>
</evidence>
<evidence type="ECO:0000313" key="15">
    <source>
        <dbReference type="Ensembl" id="ENSSORP00005006213.1"/>
    </source>
</evidence>
<comment type="caution">
    <text evidence="12">Lacks conserved residue(s) required for the propagation of feature annotation.</text>
</comment>
<evidence type="ECO:0000256" key="8">
    <source>
        <dbReference type="ARBA" id="ARBA00023136"/>
    </source>
</evidence>
<keyword evidence="8" id="KW-0472">Membrane</keyword>
<reference evidence="15" key="2">
    <citation type="submission" date="2025-08" db="UniProtKB">
        <authorList>
            <consortium name="Ensembl"/>
        </authorList>
    </citation>
    <scope>IDENTIFICATION</scope>
</reference>
<dbReference type="Pfam" id="PF00020">
    <property type="entry name" value="TNFR_c6"/>
    <property type="match status" value="1"/>
</dbReference>
<evidence type="ECO:0000256" key="10">
    <source>
        <dbReference type="ARBA" id="ARBA00023170"/>
    </source>
</evidence>
<dbReference type="SUPFAM" id="SSF57586">
    <property type="entry name" value="TNF receptor-like"/>
    <property type="match status" value="2"/>
</dbReference>
<evidence type="ECO:0000256" key="9">
    <source>
        <dbReference type="ARBA" id="ARBA00023157"/>
    </source>
</evidence>
<dbReference type="Ensembl" id="ENSSORT00005006465.1">
    <property type="protein sequence ID" value="ENSSORP00005006213.1"/>
    <property type="gene ID" value="ENSSORG00005003693.1"/>
</dbReference>
<dbReference type="GO" id="GO:0046642">
    <property type="term" value="P:negative regulation of alpha-beta T cell proliferation"/>
    <property type="evidence" value="ECO:0007669"/>
    <property type="project" value="TreeGrafter"/>
</dbReference>
<dbReference type="GO" id="GO:0004888">
    <property type="term" value="F:transmembrane signaling receptor activity"/>
    <property type="evidence" value="ECO:0007669"/>
    <property type="project" value="InterPro"/>
</dbReference>
<keyword evidence="9 12" id="KW-1015">Disulfide bond</keyword>
<dbReference type="PANTHER" id="PTHR46838:SF1">
    <property type="entry name" value="TUMOR NECROSIS FACTOR RECEPTOR SUPERFAMILY MEMBER 14"/>
    <property type="match status" value="1"/>
</dbReference>